<keyword evidence="1" id="KW-0812">Transmembrane</keyword>
<feature type="transmembrane region" description="Helical" evidence="1">
    <location>
        <begin position="102"/>
        <end position="120"/>
    </location>
</feature>
<proteinExistence type="predicted"/>
<evidence type="ECO:0000313" key="2">
    <source>
        <dbReference type="EMBL" id="KRL89073.1"/>
    </source>
</evidence>
<dbReference type="Pfam" id="PF06166">
    <property type="entry name" value="DUF979"/>
    <property type="match status" value="1"/>
</dbReference>
<feature type="transmembrane region" description="Helical" evidence="1">
    <location>
        <begin position="126"/>
        <end position="146"/>
    </location>
</feature>
<sequence length="312" mass="33201">MGGSLMQSTINLLLEIFYALIGLFMAMAGIETLRDKSNKARIGTFTFWIFLAVIFAFGNLIPNYITGLMIFIIGVLALFKQIQVGKLPKINEKTAKEGAKRLGAKVFLPSIVLALVSILVAEFTPLGGQVGIGIGAMCALILAVFLTRTNEKQVYTDSQRMVRSVGAAGVLPQLLAMLGVVFTTCGVGKLTADMFSHIFPTGNHLLGVVLYCVSMALFTYIMGNAFAAFAVITAAIGIPFVIAQGGNPAVVAAIGMTSGYCGTLLTPMAANFNTLPVALLEMKDQMGVIKQQAPIAIILLIVQIGLMYFLAF</sequence>
<keyword evidence="1" id="KW-1133">Transmembrane helix</keyword>
<dbReference type="PATRIC" id="fig|1423763.3.peg.1158"/>
<evidence type="ECO:0000313" key="3">
    <source>
        <dbReference type="Proteomes" id="UP000051036"/>
    </source>
</evidence>
<keyword evidence="1" id="KW-0472">Membrane</keyword>
<feature type="transmembrane region" description="Helical" evidence="1">
    <location>
        <begin position="167"/>
        <end position="192"/>
    </location>
</feature>
<dbReference type="AlphaFoldDB" id="A0A0R1U767"/>
<accession>A0A0R1U767</accession>
<evidence type="ECO:0000256" key="1">
    <source>
        <dbReference type="SAM" id="Phobius"/>
    </source>
</evidence>
<protein>
    <submittedName>
        <fullName evidence="2">Permease</fullName>
    </submittedName>
</protein>
<name>A0A0R1U767_9LACO</name>
<feature type="transmembrane region" description="Helical" evidence="1">
    <location>
        <begin position="225"/>
        <end position="243"/>
    </location>
</feature>
<feature type="transmembrane region" description="Helical" evidence="1">
    <location>
        <begin position="198"/>
        <end position="218"/>
    </location>
</feature>
<feature type="transmembrane region" description="Helical" evidence="1">
    <location>
        <begin position="293"/>
        <end position="311"/>
    </location>
</feature>
<keyword evidence="3" id="KW-1185">Reference proteome</keyword>
<gene>
    <name evidence="2" type="ORF">FC46_GL001142</name>
</gene>
<dbReference type="InterPro" id="IPR009323">
    <property type="entry name" value="DUF979"/>
</dbReference>
<feature type="transmembrane region" description="Helical" evidence="1">
    <location>
        <begin position="249"/>
        <end position="272"/>
    </location>
</feature>
<comment type="caution">
    <text evidence="2">The sequence shown here is derived from an EMBL/GenBank/DDBJ whole genome shotgun (WGS) entry which is preliminary data.</text>
</comment>
<feature type="transmembrane region" description="Helical" evidence="1">
    <location>
        <begin position="12"/>
        <end position="30"/>
    </location>
</feature>
<reference evidence="2 3" key="1">
    <citation type="journal article" date="2015" name="Genome Announc.">
        <title>Expanding the biotechnology potential of lactobacilli through comparative genomics of 213 strains and associated genera.</title>
        <authorList>
            <person name="Sun Z."/>
            <person name="Harris H.M."/>
            <person name="McCann A."/>
            <person name="Guo C."/>
            <person name="Argimon S."/>
            <person name="Zhang W."/>
            <person name="Yang X."/>
            <person name="Jeffery I.B."/>
            <person name="Cooney J.C."/>
            <person name="Kagawa T.F."/>
            <person name="Liu W."/>
            <person name="Song Y."/>
            <person name="Salvetti E."/>
            <person name="Wrobel A."/>
            <person name="Rasinkangas P."/>
            <person name="Parkhill J."/>
            <person name="Rea M.C."/>
            <person name="O'Sullivan O."/>
            <person name="Ritari J."/>
            <person name="Douillard F.P."/>
            <person name="Paul Ross R."/>
            <person name="Yang R."/>
            <person name="Briner A.E."/>
            <person name="Felis G.E."/>
            <person name="de Vos W.M."/>
            <person name="Barrangou R."/>
            <person name="Klaenhammer T.R."/>
            <person name="Caufield P.W."/>
            <person name="Cui Y."/>
            <person name="Zhang H."/>
            <person name="O'Toole P.W."/>
        </authorList>
    </citation>
    <scope>NUCLEOTIDE SEQUENCE [LARGE SCALE GENOMIC DNA]</scope>
    <source>
        <strain evidence="2 3">DSM 16043</strain>
    </source>
</reference>
<dbReference type="Proteomes" id="UP000051036">
    <property type="component" value="Unassembled WGS sequence"/>
</dbReference>
<feature type="transmembrane region" description="Helical" evidence="1">
    <location>
        <begin position="64"/>
        <end position="82"/>
    </location>
</feature>
<dbReference type="STRING" id="1423763.FC46_GL001142"/>
<organism evidence="2 3">
    <name type="scientific">Lactobacillus kalixensis DSM 16043</name>
    <dbReference type="NCBI Taxonomy" id="1423763"/>
    <lineage>
        <taxon>Bacteria</taxon>
        <taxon>Bacillati</taxon>
        <taxon>Bacillota</taxon>
        <taxon>Bacilli</taxon>
        <taxon>Lactobacillales</taxon>
        <taxon>Lactobacillaceae</taxon>
        <taxon>Lactobacillus</taxon>
    </lineage>
</organism>
<dbReference type="EMBL" id="AZFM01000031">
    <property type="protein sequence ID" value="KRL89073.1"/>
    <property type="molecule type" value="Genomic_DNA"/>
</dbReference>